<evidence type="ECO:0000313" key="2">
    <source>
        <dbReference type="EMBL" id="EIW85154.1"/>
    </source>
</evidence>
<dbReference type="Proteomes" id="UP000053558">
    <property type="component" value="Unassembled WGS sequence"/>
</dbReference>
<feature type="compositionally biased region" description="Polar residues" evidence="1">
    <location>
        <begin position="1"/>
        <end position="12"/>
    </location>
</feature>
<dbReference type="AlphaFoldDB" id="A0A5M3N2B3"/>
<proteinExistence type="predicted"/>
<name>A0A5M3N2B3_CONPW</name>
<dbReference type="RefSeq" id="XP_007764730.1">
    <property type="nucleotide sequence ID" value="XM_007766540.1"/>
</dbReference>
<gene>
    <name evidence="2" type="ORF">CONPUDRAFT_134979</name>
</gene>
<sequence>MNRKLTASSHITQYPLMAPKEHVGIRRRQSSGTSGHKATREVPEGPTRPDLPAPQAARRS</sequence>
<feature type="region of interest" description="Disordered" evidence="1">
    <location>
        <begin position="1"/>
        <end position="60"/>
    </location>
</feature>
<dbReference type="KEGG" id="cput:CONPUDRAFT_134979"/>
<dbReference type="EMBL" id="JH711574">
    <property type="protein sequence ID" value="EIW85154.1"/>
    <property type="molecule type" value="Genomic_DNA"/>
</dbReference>
<keyword evidence="3" id="KW-1185">Reference proteome</keyword>
<reference evidence="3" key="1">
    <citation type="journal article" date="2012" name="Science">
        <title>The Paleozoic origin of enzymatic lignin decomposition reconstructed from 31 fungal genomes.</title>
        <authorList>
            <person name="Floudas D."/>
            <person name="Binder M."/>
            <person name="Riley R."/>
            <person name="Barry K."/>
            <person name="Blanchette R.A."/>
            <person name="Henrissat B."/>
            <person name="Martinez A.T."/>
            <person name="Otillar R."/>
            <person name="Spatafora J.W."/>
            <person name="Yadav J.S."/>
            <person name="Aerts A."/>
            <person name="Benoit I."/>
            <person name="Boyd A."/>
            <person name="Carlson A."/>
            <person name="Copeland A."/>
            <person name="Coutinho P.M."/>
            <person name="de Vries R.P."/>
            <person name="Ferreira P."/>
            <person name="Findley K."/>
            <person name="Foster B."/>
            <person name="Gaskell J."/>
            <person name="Glotzer D."/>
            <person name="Gorecki P."/>
            <person name="Heitman J."/>
            <person name="Hesse C."/>
            <person name="Hori C."/>
            <person name="Igarashi K."/>
            <person name="Jurgens J.A."/>
            <person name="Kallen N."/>
            <person name="Kersten P."/>
            <person name="Kohler A."/>
            <person name="Kuees U."/>
            <person name="Kumar T.K.A."/>
            <person name="Kuo A."/>
            <person name="LaButti K."/>
            <person name="Larrondo L.F."/>
            <person name="Lindquist E."/>
            <person name="Ling A."/>
            <person name="Lombard V."/>
            <person name="Lucas S."/>
            <person name="Lundell T."/>
            <person name="Martin R."/>
            <person name="McLaughlin D.J."/>
            <person name="Morgenstern I."/>
            <person name="Morin E."/>
            <person name="Murat C."/>
            <person name="Nagy L.G."/>
            <person name="Nolan M."/>
            <person name="Ohm R.A."/>
            <person name="Patyshakuliyeva A."/>
            <person name="Rokas A."/>
            <person name="Ruiz-Duenas F.J."/>
            <person name="Sabat G."/>
            <person name="Salamov A."/>
            <person name="Samejima M."/>
            <person name="Schmutz J."/>
            <person name="Slot J.C."/>
            <person name="St John F."/>
            <person name="Stenlid J."/>
            <person name="Sun H."/>
            <person name="Sun S."/>
            <person name="Syed K."/>
            <person name="Tsang A."/>
            <person name="Wiebenga A."/>
            <person name="Young D."/>
            <person name="Pisabarro A."/>
            <person name="Eastwood D.C."/>
            <person name="Martin F."/>
            <person name="Cullen D."/>
            <person name="Grigoriev I.V."/>
            <person name="Hibbett D.S."/>
        </authorList>
    </citation>
    <scope>NUCLEOTIDE SEQUENCE [LARGE SCALE GENOMIC DNA]</scope>
    <source>
        <strain evidence="3">RWD-64-598 SS2</strain>
    </source>
</reference>
<protein>
    <submittedName>
        <fullName evidence="2">Uncharacterized protein</fullName>
    </submittedName>
</protein>
<dbReference type="GeneID" id="19200688"/>
<comment type="caution">
    <text evidence="2">The sequence shown here is derived from an EMBL/GenBank/DDBJ whole genome shotgun (WGS) entry which is preliminary data.</text>
</comment>
<organism evidence="2 3">
    <name type="scientific">Coniophora puteana (strain RWD-64-598)</name>
    <name type="common">Brown rot fungus</name>
    <dbReference type="NCBI Taxonomy" id="741705"/>
    <lineage>
        <taxon>Eukaryota</taxon>
        <taxon>Fungi</taxon>
        <taxon>Dikarya</taxon>
        <taxon>Basidiomycota</taxon>
        <taxon>Agaricomycotina</taxon>
        <taxon>Agaricomycetes</taxon>
        <taxon>Agaricomycetidae</taxon>
        <taxon>Boletales</taxon>
        <taxon>Coniophorineae</taxon>
        <taxon>Coniophoraceae</taxon>
        <taxon>Coniophora</taxon>
    </lineage>
</organism>
<evidence type="ECO:0000256" key="1">
    <source>
        <dbReference type="SAM" id="MobiDB-lite"/>
    </source>
</evidence>
<evidence type="ECO:0000313" key="3">
    <source>
        <dbReference type="Proteomes" id="UP000053558"/>
    </source>
</evidence>
<accession>A0A5M3N2B3</accession>